<dbReference type="GeneID" id="57878326"/>
<dbReference type="Proteomes" id="UP000001890">
    <property type="component" value="Chromosome"/>
</dbReference>
<dbReference type="EMBL" id="FP565176">
    <property type="protein sequence ID" value="CBA17493.1"/>
    <property type="molecule type" value="Genomic_DNA"/>
</dbReference>
<dbReference type="KEGG" id="xal:XALC_3016"/>
<evidence type="ECO:0000313" key="1">
    <source>
        <dbReference type="EMBL" id="CBA17493.1"/>
    </source>
</evidence>
<dbReference type="PATRIC" id="fig|29447.3.peg.2983"/>
<sequence length="94" mass="10735">MDRSHRSASLWAMRCWRCGLGEHGSKQYFGSKSPDNGLVPHRFSETSQRYVDHQTAFKHFSRELFHERGALSQALRQICAHSGLAICQRTSSGR</sequence>
<gene>
    <name evidence="1" type="ordered locus">XALc_3016</name>
</gene>
<dbReference type="AlphaFoldDB" id="D2UGI2"/>
<dbReference type="RefSeq" id="WP_012917486.1">
    <property type="nucleotide sequence ID" value="NC_013722.1"/>
</dbReference>
<dbReference type="OrthoDB" id="7226437at2"/>
<dbReference type="STRING" id="380358.XALC_3016"/>
<proteinExistence type="predicted"/>
<accession>D2UGI2</accession>
<organism evidence="1 2">
    <name type="scientific">Xanthomonas albilineans (strain GPE PC73 / CFBP 7063)</name>
    <dbReference type="NCBI Taxonomy" id="380358"/>
    <lineage>
        <taxon>Bacteria</taxon>
        <taxon>Pseudomonadati</taxon>
        <taxon>Pseudomonadota</taxon>
        <taxon>Gammaproteobacteria</taxon>
        <taxon>Lysobacterales</taxon>
        <taxon>Lysobacteraceae</taxon>
        <taxon>Xanthomonas</taxon>
    </lineage>
</organism>
<keyword evidence="2" id="KW-1185">Reference proteome</keyword>
<name>D2UGI2_XANAP</name>
<evidence type="ECO:0000313" key="2">
    <source>
        <dbReference type="Proteomes" id="UP000001890"/>
    </source>
</evidence>
<reference evidence="1 2" key="1">
    <citation type="journal article" date="2009" name="BMC Genomics">
        <title>The complete genome sequence of Xanthomonas albilineans provides new insights into the reductive genome evolution of the xylem-limited Xanthomonadaceae.</title>
        <authorList>
            <person name="Pieretti I."/>
            <person name="Royer M."/>
            <person name="Barbe V."/>
            <person name="Carrere S."/>
            <person name="Koebnik R."/>
            <person name="Cociancich S."/>
            <person name="Couloux A."/>
            <person name="Darrasse A."/>
            <person name="Gouzy J."/>
            <person name="Jacques M.A."/>
            <person name="Lauber E."/>
            <person name="Manceau C."/>
            <person name="Mangenot S."/>
            <person name="Poussier S."/>
            <person name="Segurens B."/>
            <person name="Szurek B."/>
            <person name="Verdier V."/>
            <person name="Arlat M."/>
            <person name="Rott P."/>
        </authorList>
    </citation>
    <scope>NUCLEOTIDE SEQUENCE [LARGE SCALE GENOMIC DNA]</scope>
    <source>
        <strain evidence="2">GPE PC73 / CFBP 7063</strain>
    </source>
</reference>
<protein>
    <submittedName>
        <fullName evidence="1">Uncharacterized protein</fullName>
    </submittedName>
</protein>